<feature type="domain" description="DUF3615" evidence="1">
    <location>
        <begin position="67"/>
        <end position="156"/>
    </location>
</feature>
<dbReference type="EMBL" id="OZ075114">
    <property type="protein sequence ID" value="CAL5060419.1"/>
    <property type="molecule type" value="Genomic_DNA"/>
</dbReference>
<accession>A0ABC9EMZ7</accession>
<reference evidence="2 3" key="2">
    <citation type="submission" date="2024-10" db="EMBL/GenBank/DDBJ databases">
        <authorList>
            <person name="Ryan C."/>
        </authorList>
    </citation>
    <scope>NUCLEOTIDE SEQUENCE [LARGE SCALE GENOMIC DNA]</scope>
</reference>
<dbReference type="Proteomes" id="UP001497457">
    <property type="component" value="Chromosome 4rd"/>
</dbReference>
<keyword evidence="3" id="KW-1185">Reference proteome</keyword>
<dbReference type="Pfam" id="PF12274">
    <property type="entry name" value="DUF3615"/>
    <property type="match status" value="1"/>
</dbReference>
<dbReference type="InterPro" id="IPR022059">
    <property type="entry name" value="DUF3615"/>
</dbReference>
<name>A0ABC9EMZ7_9POAL</name>
<dbReference type="AlphaFoldDB" id="A0ABC9EMZ7"/>
<sequence length="179" mass="19969">MAAQGGAGSSNTNNQEDRSYFGRLTGRYLTTYGPWTREAHAPQTSQQYAEILARSQTTTCARVASLHYQIEKDVSLRQVTGIDSHVFERSWLTADPNDEFLCFHVNFSALVADDKQISFFFAELVGTNCPQVVTGCFRLRSSLDYSVKNCRFCTGLWHPVGGNFLGHVAPARLPGLRIR</sequence>
<gene>
    <name evidence="2" type="ORF">URODEC1_LOCUS97166</name>
</gene>
<evidence type="ECO:0000259" key="1">
    <source>
        <dbReference type="Pfam" id="PF12274"/>
    </source>
</evidence>
<evidence type="ECO:0000313" key="3">
    <source>
        <dbReference type="Proteomes" id="UP001497457"/>
    </source>
</evidence>
<reference evidence="3" key="1">
    <citation type="submission" date="2024-06" db="EMBL/GenBank/DDBJ databases">
        <authorList>
            <person name="Ryan C."/>
        </authorList>
    </citation>
    <scope>NUCLEOTIDE SEQUENCE [LARGE SCALE GENOMIC DNA]</scope>
</reference>
<proteinExistence type="predicted"/>
<evidence type="ECO:0000313" key="2">
    <source>
        <dbReference type="EMBL" id="CAL5060419.1"/>
    </source>
</evidence>
<protein>
    <recommendedName>
        <fullName evidence="1">DUF3615 domain-containing protein</fullName>
    </recommendedName>
</protein>
<organism evidence="2 3">
    <name type="scientific">Urochloa decumbens</name>
    <dbReference type="NCBI Taxonomy" id="240449"/>
    <lineage>
        <taxon>Eukaryota</taxon>
        <taxon>Viridiplantae</taxon>
        <taxon>Streptophyta</taxon>
        <taxon>Embryophyta</taxon>
        <taxon>Tracheophyta</taxon>
        <taxon>Spermatophyta</taxon>
        <taxon>Magnoliopsida</taxon>
        <taxon>Liliopsida</taxon>
        <taxon>Poales</taxon>
        <taxon>Poaceae</taxon>
        <taxon>PACMAD clade</taxon>
        <taxon>Panicoideae</taxon>
        <taxon>Panicodae</taxon>
        <taxon>Paniceae</taxon>
        <taxon>Melinidinae</taxon>
        <taxon>Urochloa</taxon>
    </lineage>
</organism>